<dbReference type="Proteomes" id="UP001597544">
    <property type="component" value="Unassembled WGS sequence"/>
</dbReference>
<dbReference type="EMBL" id="JBHULU010000022">
    <property type="protein sequence ID" value="MFD2515841.1"/>
    <property type="molecule type" value="Genomic_DNA"/>
</dbReference>
<name>A0ABW5IRX6_9BACT</name>
<sequence>MRIAPLLVTVLTAVTMLSCQNNSPQDETRLTTEATLLWTGEIAADGCGFEVVIDGKNYLPENEDAIPAKYKERDSTQVQLSYIPLKEPIDRRCGMIPQPRVMDAIRVVSVEEI</sequence>
<organism evidence="1 2">
    <name type="scientific">Pontibacter locisalis</name>
    <dbReference type="NCBI Taxonomy" id="1719035"/>
    <lineage>
        <taxon>Bacteria</taxon>
        <taxon>Pseudomonadati</taxon>
        <taxon>Bacteroidota</taxon>
        <taxon>Cytophagia</taxon>
        <taxon>Cytophagales</taxon>
        <taxon>Hymenobacteraceae</taxon>
        <taxon>Pontibacter</taxon>
    </lineage>
</organism>
<dbReference type="PROSITE" id="PS51257">
    <property type="entry name" value="PROKAR_LIPOPROTEIN"/>
    <property type="match status" value="1"/>
</dbReference>
<comment type="caution">
    <text evidence="1">The sequence shown here is derived from an EMBL/GenBank/DDBJ whole genome shotgun (WGS) entry which is preliminary data.</text>
</comment>
<evidence type="ECO:0000313" key="2">
    <source>
        <dbReference type="Proteomes" id="UP001597544"/>
    </source>
</evidence>
<protein>
    <submittedName>
        <fullName evidence="1">Uncharacterized protein</fullName>
    </submittedName>
</protein>
<evidence type="ECO:0000313" key="1">
    <source>
        <dbReference type="EMBL" id="MFD2515841.1"/>
    </source>
</evidence>
<proteinExistence type="predicted"/>
<gene>
    <name evidence="1" type="ORF">ACFSRY_18360</name>
</gene>
<keyword evidence="2" id="KW-1185">Reference proteome</keyword>
<reference evidence="2" key="1">
    <citation type="journal article" date="2019" name="Int. J. Syst. Evol. Microbiol.">
        <title>The Global Catalogue of Microorganisms (GCM) 10K type strain sequencing project: providing services to taxonomists for standard genome sequencing and annotation.</title>
        <authorList>
            <consortium name="The Broad Institute Genomics Platform"/>
            <consortium name="The Broad Institute Genome Sequencing Center for Infectious Disease"/>
            <person name="Wu L."/>
            <person name="Ma J."/>
        </authorList>
    </citation>
    <scope>NUCLEOTIDE SEQUENCE [LARGE SCALE GENOMIC DNA]</scope>
    <source>
        <strain evidence="2">KCTC 42498</strain>
    </source>
</reference>
<dbReference type="RefSeq" id="WP_377511446.1">
    <property type="nucleotide sequence ID" value="NZ_JBHULU010000022.1"/>
</dbReference>
<accession>A0ABW5IRX6</accession>